<dbReference type="OrthoDB" id="3067110at2759"/>
<dbReference type="InParanoid" id="A0A409XPV0"/>
<keyword evidence="1" id="KW-1133">Transmembrane helix</keyword>
<keyword evidence="3" id="KW-1185">Reference proteome</keyword>
<feature type="transmembrane region" description="Helical" evidence="1">
    <location>
        <begin position="291"/>
        <end position="314"/>
    </location>
</feature>
<keyword evidence="1" id="KW-0472">Membrane</keyword>
<evidence type="ECO:0000313" key="2">
    <source>
        <dbReference type="EMBL" id="PPQ92747.1"/>
    </source>
</evidence>
<name>A0A409XPV0_PSICY</name>
<keyword evidence="1" id="KW-0812">Transmembrane</keyword>
<protein>
    <submittedName>
        <fullName evidence="2">Uncharacterized protein</fullName>
    </submittedName>
</protein>
<sequence>MAPLPLVSPPLENSNFNLDIFSVAGFFGGDEVLESMSTIHLTDGRKWRGWYNSPGAYTVAKSVGRIANSQFWRGLFPGSCQDPASSFGLDGKKGPEYMAVLSGTKMTSGYMGYLLAQHVKHYPEVTNLFDGESRTTKNTGVTIIDIQDVRHLPHLSSQSSTFHLLLSYFTMISSIACAIFCLILFDDKFCFTAILLGTIIGGISTLIIGMGTLTLQTVFQPAPGSPPGDGVLVGEEFIVLRGKEGHVNAITKGKFHLKLKGAPKYHIIGICSVLYFLQFIVQLFLIPQGHLIGQIMFLSSFAISWIYNGAIASIDKEAKQAKLLKKSVTMDIKKYTLPNRTRAVVFTCLSLRRSLEEIEQSPVYSDFNPESLLKSMLPNDTRVWHKWRSVVKDILLRNQDPQYFDDALDDEDMADLREDQRNLLSTLLKDAKCAYKMYHNISDYTDPRTKSLTEK</sequence>
<proteinExistence type="predicted"/>
<organism evidence="2 3">
    <name type="scientific">Psilocybe cyanescens</name>
    <dbReference type="NCBI Taxonomy" id="93625"/>
    <lineage>
        <taxon>Eukaryota</taxon>
        <taxon>Fungi</taxon>
        <taxon>Dikarya</taxon>
        <taxon>Basidiomycota</taxon>
        <taxon>Agaricomycotina</taxon>
        <taxon>Agaricomycetes</taxon>
        <taxon>Agaricomycetidae</taxon>
        <taxon>Agaricales</taxon>
        <taxon>Agaricineae</taxon>
        <taxon>Strophariaceae</taxon>
        <taxon>Psilocybe</taxon>
    </lineage>
</organism>
<reference evidence="2 3" key="1">
    <citation type="journal article" date="2018" name="Evol. Lett.">
        <title>Horizontal gene cluster transfer increased hallucinogenic mushroom diversity.</title>
        <authorList>
            <person name="Reynolds H.T."/>
            <person name="Vijayakumar V."/>
            <person name="Gluck-Thaler E."/>
            <person name="Korotkin H.B."/>
            <person name="Matheny P.B."/>
            <person name="Slot J.C."/>
        </authorList>
    </citation>
    <scope>NUCLEOTIDE SEQUENCE [LARGE SCALE GENOMIC DNA]</scope>
    <source>
        <strain evidence="2 3">2631</strain>
    </source>
</reference>
<accession>A0A409XPV0</accession>
<feature type="transmembrane region" description="Helical" evidence="1">
    <location>
        <begin position="265"/>
        <end position="285"/>
    </location>
</feature>
<feature type="transmembrane region" description="Helical" evidence="1">
    <location>
        <begin position="191"/>
        <end position="215"/>
    </location>
</feature>
<dbReference type="STRING" id="93625.A0A409XPV0"/>
<dbReference type="Proteomes" id="UP000283269">
    <property type="component" value="Unassembled WGS sequence"/>
</dbReference>
<comment type="caution">
    <text evidence="2">The sequence shown here is derived from an EMBL/GenBank/DDBJ whole genome shotgun (WGS) entry which is preliminary data.</text>
</comment>
<dbReference type="AlphaFoldDB" id="A0A409XPV0"/>
<gene>
    <name evidence="2" type="ORF">CVT25_003856</name>
</gene>
<feature type="transmembrane region" description="Helical" evidence="1">
    <location>
        <begin position="165"/>
        <end position="185"/>
    </location>
</feature>
<evidence type="ECO:0000313" key="3">
    <source>
        <dbReference type="Proteomes" id="UP000283269"/>
    </source>
</evidence>
<evidence type="ECO:0000256" key="1">
    <source>
        <dbReference type="SAM" id="Phobius"/>
    </source>
</evidence>
<dbReference type="EMBL" id="NHYD01000972">
    <property type="protein sequence ID" value="PPQ92747.1"/>
    <property type="molecule type" value="Genomic_DNA"/>
</dbReference>